<dbReference type="InterPro" id="IPR036565">
    <property type="entry name" value="Mur-like_cat_sf"/>
</dbReference>
<comment type="caution">
    <text evidence="3">The sequence shown here is derived from an EMBL/GenBank/DDBJ whole genome shotgun (WGS) entry which is preliminary data.</text>
</comment>
<organism evidence="3 4">
    <name type="scientific">Microlunatus capsulatus</name>
    <dbReference type="NCBI Taxonomy" id="99117"/>
    <lineage>
        <taxon>Bacteria</taxon>
        <taxon>Bacillati</taxon>
        <taxon>Actinomycetota</taxon>
        <taxon>Actinomycetes</taxon>
        <taxon>Propionibacteriales</taxon>
        <taxon>Propionibacteriaceae</taxon>
        <taxon>Microlunatus</taxon>
    </lineage>
</organism>
<dbReference type="Gene3D" id="3.90.190.20">
    <property type="entry name" value="Mur ligase, C-terminal domain"/>
    <property type="match status" value="1"/>
</dbReference>
<dbReference type="GO" id="GO:0071161">
    <property type="term" value="F:cyanophycin synthetase activity (L-arginine-adding)"/>
    <property type="evidence" value="ECO:0007669"/>
    <property type="project" value="UniProtKB-EC"/>
</dbReference>
<dbReference type="RefSeq" id="WP_307804317.1">
    <property type="nucleotide sequence ID" value="NZ_JAGIOB010000001.1"/>
</dbReference>
<evidence type="ECO:0000313" key="3">
    <source>
        <dbReference type="EMBL" id="MBP2418500.1"/>
    </source>
</evidence>
<name>A0ABS4ZCM3_9ACTN</name>
<dbReference type="Pfam" id="PF02875">
    <property type="entry name" value="Mur_ligase_C"/>
    <property type="match status" value="1"/>
</dbReference>
<keyword evidence="4" id="KW-1185">Reference proteome</keyword>
<sequence length="579" mass="60134">MPPSALVEVRLLVGPNLYFPRPAAKLTLDVSHLLGLGVDDARAVAAALGLPGSRPGPPRSSFRQRSVARWVARLVRRLAAEAGVSRLAVRSRPGTVTEELVVAYPWRSSGRAEALGGAVAAVLDALADGTDPGQLDPVLARAGAAVRDAPRGRGPALLRPQVPVVAVTGTNGKTTTSRMIGHVAQRAGWSVGWSSTDGVYLDGVLVEAGDFSGPSGAGQVLRHPGVQLAVTETARGGILRRGVGVAWNDVSVVTNISADHLGVDGIDTLDQLAEVKAVITKITRPGGWCVLNADDPRTFAMRTGTRAGVWVFSRDPDSPSGRAVLDAGGRVTTVLDGWVAVLRPSADPLAVVEVADVPMTLAGLSRVNVENALAVASATLALGFTPEQVADGLRSFRPGEDNPGRMNLWTLPRPAGGSATVVVDLAHNEAGLEALLEIMAGVARPGARLLLGVGTAGDRGDDILVRLGEIAAVGADVVEVARKSEYLRGRTPEEMGRLIAEGARHAGVESLREHDDELGCLVSLTGQAGDGDVVGLMTHQDRAAVDRWLLEHGATRDDPTTLRAKVRAAAGTTTPPDPA</sequence>
<accession>A0ABS4ZCM3</accession>
<dbReference type="EC" id="6.3.2.30" evidence="3"/>
<dbReference type="InterPro" id="IPR004101">
    <property type="entry name" value="Mur_ligase_C"/>
</dbReference>
<dbReference type="InterPro" id="IPR013221">
    <property type="entry name" value="Mur_ligase_cen"/>
</dbReference>
<evidence type="ECO:0000259" key="2">
    <source>
        <dbReference type="Pfam" id="PF08245"/>
    </source>
</evidence>
<dbReference type="Proteomes" id="UP000758168">
    <property type="component" value="Unassembled WGS sequence"/>
</dbReference>
<evidence type="ECO:0000259" key="1">
    <source>
        <dbReference type="Pfam" id="PF02875"/>
    </source>
</evidence>
<dbReference type="GO" id="GO:0071160">
    <property type="term" value="F:cyanophycin synthetase activity (L-aspartate-adding)"/>
    <property type="evidence" value="ECO:0007669"/>
    <property type="project" value="UniProtKB-EC"/>
</dbReference>
<feature type="domain" description="Mur ligase C-terminal" evidence="1">
    <location>
        <begin position="417"/>
        <end position="536"/>
    </location>
</feature>
<dbReference type="Gene3D" id="3.40.1190.10">
    <property type="entry name" value="Mur-like, catalytic domain"/>
    <property type="match status" value="1"/>
</dbReference>
<dbReference type="SUPFAM" id="SSF53623">
    <property type="entry name" value="MurD-like peptide ligases, catalytic domain"/>
    <property type="match status" value="1"/>
</dbReference>
<gene>
    <name evidence="3" type="ORF">JOF54_003422</name>
</gene>
<reference evidence="3 4" key="1">
    <citation type="submission" date="2021-03" db="EMBL/GenBank/DDBJ databases">
        <title>Sequencing the genomes of 1000 actinobacteria strains.</title>
        <authorList>
            <person name="Klenk H.-P."/>
        </authorList>
    </citation>
    <scope>NUCLEOTIDE SEQUENCE [LARGE SCALE GENOMIC DNA]</scope>
    <source>
        <strain evidence="3 4">DSM 12936</strain>
    </source>
</reference>
<keyword evidence="3" id="KW-0436">Ligase</keyword>
<dbReference type="EC" id="6.3.2.29" evidence="3"/>
<dbReference type="PANTHER" id="PTHR23135">
    <property type="entry name" value="MUR LIGASE FAMILY MEMBER"/>
    <property type="match status" value="1"/>
</dbReference>
<dbReference type="Pfam" id="PF08245">
    <property type="entry name" value="Mur_ligase_M"/>
    <property type="match status" value="1"/>
</dbReference>
<evidence type="ECO:0000313" key="4">
    <source>
        <dbReference type="Proteomes" id="UP000758168"/>
    </source>
</evidence>
<dbReference type="SUPFAM" id="SSF53244">
    <property type="entry name" value="MurD-like peptide ligases, peptide-binding domain"/>
    <property type="match status" value="1"/>
</dbReference>
<dbReference type="InterPro" id="IPR036615">
    <property type="entry name" value="Mur_ligase_C_dom_sf"/>
</dbReference>
<dbReference type="PANTHER" id="PTHR23135:SF18">
    <property type="entry name" value="CYANOPHYCIN SYNTHETASE"/>
    <property type="match status" value="1"/>
</dbReference>
<dbReference type="EMBL" id="JAGIOB010000001">
    <property type="protein sequence ID" value="MBP2418500.1"/>
    <property type="molecule type" value="Genomic_DNA"/>
</dbReference>
<feature type="domain" description="Mur ligase central" evidence="2">
    <location>
        <begin position="167"/>
        <end position="377"/>
    </location>
</feature>
<proteinExistence type="predicted"/>
<protein>
    <submittedName>
        <fullName evidence="3">Cyanophycin synthetase</fullName>
        <ecNumber evidence="3">6.3.2.29</ecNumber>
        <ecNumber evidence="3">6.3.2.30</ecNumber>
    </submittedName>
</protein>